<proteinExistence type="predicted"/>
<evidence type="ECO:0000256" key="2">
    <source>
        <dbReference type="SAM" id="Phobius"/>
    </source>
</evidence>
<comment type="caution">
    <text evidence="3">The sequence shown here is derived from an EMBL/GenBank/DDBJ whole genome shotgun (WGS) entry which is preliminary data.</text>
</comment>
<dbReference type="RefSeq" id="WP_392883849.1">
    <property type="nucleotide sequence ID" value="NZ_JBICZW010000017.1"/>
</dbReference>
<reference evidence="3 4" key="1">
    <citation type="submission" date="2024-10" db="EMBL/GenBank/DDBJ databases">
        <title>The Natural Products Discovery Center: Release of the First 8490 Sequenced Strains for Exploring Actinobacteria Biosynthetic Diversity.</title>
        <authorList>
            <person name="Kalkreuter E."/>
            <person name="Kautsar S.A."/>
            <person name="Yang D."/>
            <person name="Bader C.D."/>
            <person name="Teijaro C.N."/>
            <person name="Fluegel L."/>
            <person name="Davis C.M."/>
            <person name="Simpson J.R."/>
            <person name="Lauterbach L."/>
            <person name="Steele A.D."/>
            <person name="Gui C."/>
            <person name="Meng S."/>
            <person name="Li G."/>
            <person name="Viehrig K."/>
            <person name="Ye F."/>
            <person name="Su P."/>
            <person name="Kiefer A.F."/>
            <person name="Nichols A."/>
            <person name="Cepeda A.J."/>
            <person name="Yan W."/>
            <person name="Fan B."/>
            <person name="Jiang Y."/>
            <person name="Adhikari A."/>
            <person name="Zheng C.-J."/>
            <person name="Schuster L."/>
            <person name="Cowan T.M."/>
            <person name="Smanski M.J."/>
            <person name="Chevrette M.G."/>
            <person name="De Carvalho L.P.S."/>
            <person name="Shen B."/>
        </authorList>
    </citation>
    <scope>NUCLEOTIDE SEQUENCE [LARGE SCALE GENOMIC DNA]</scope>
    <source>
        <strain evidence="3 4">NPDC048229</strain>
    </source>
</reference>
<accession>A0ABW7BY48</accession>
<feature type="region of interest" description="Disordered" evidence="1">
    <location>
        <begin position="1"/>
        <end position="20"/>
    </location>
</feature>
<protein>
    <submittedName>
        <fullName evidence="3">Uncharacterized protein</fullName>
    </submittedName>
</protein>
<name>A0ABW7BY48_9ACTN</name>
<organism evidence="3 4">
    <name type="scientific">Streptomyces omiyaensis</name>
    <dbReference type="NCBI Taxonomy" id="68247"/>
    <lineage>
        <taxon>Bacteria</taxon>
        <taxon>Bacillati</taxon>
        <taxon>Actinomycetota</taxon>
        <taxon>Actinomycetes</taxon>
        <taxon>Kitasatosporales</taxon>
        <taxon>Streptomycetaceae</taxon>
        <taxon>Streptomyces</taxon>
    </lineage>
</organism>
<keyword evidence="2" id="KW-0472">Membrane</keyword>
<keyword evidence="2" id="KW-1133">Transmembrane helix</keyword>
<dbReference type="EMBL" id="JBICZW010000017">
    <property type="protein sequence ID" value="MFG3192068.1"/>
    <property type="molecule type" value="Genomic_DNA"/>
</dbReference>
<keyword evidence="2" id="KW-0812">Transmembrane</keyword>
<evidence type="ECO:0000256" key="1">
    <source>
        <dbReference type="SAM" id="MobiDB-lite"/>
    </source>
</evidence>
<sequence length="113" mass="10895">MSSDQIHQYGAGSIGKASHTGSGDIVAGGKTVGAATPATALDDLLAAVEGLRSHLDDTRRAELDAAAADLSPGATRAELEGPLTRIAGIAALVGAVGGPVVAAVQALLASLGA</sequence>
<evidence type="ECO:0000313" key="4">
    <source>
        <dbReference type="Proteomes" id="UP001604282"/>
    </source>
</evidence>
<evidence type="ECO:0000313" key="3">
    <source>
        <dbReference type="EMBL" id="MFG3192068.1"/>
    </source>
</evidence>
<dbReference type="Proteomes" id="UP001604282">
    <property type="component" value="Unassembled WGS sequence"/>
</dbReference>
<gene>
    <name evidence="3" type="ORF">ACGFYS_24365</name>
</gene>
<feature type="transmembrane region" description="Helical" evidence="2">
    <location>
        <begin position="86"/>
        <end position="108"/>
    </location>
</feature>
<keyword evidence="4" id="KW-1185">Reference proteome</keyword>